<sequence length="391" mass="45828">MFFSLKNFLKALLFLFSLLIIVLIFGGISYFVIDKIQKKNNLMDIEEYSPISTLVVPENPTNKSKFPFIDVHSHHWDMPVKDLTGIIKEMDSLNMKYMINLSGSGFGTFSGNQSLMDINLSKSLKNVRKNYPKRFGVFVNLNLNKIDEKDFAASSVEILKNAVKDGAIGLKIYKNLGLNLKDSEGNRVKVDDKRLSAIWEACADLKIPVLIHSGEPSPFFDPIDKYNERWLHARQKPRSFRPQDKYPSFDTVMQEQYNMFKRHSNTIFINAHMGWMANNLDKLERHLDSLPNVYTEFGAVIGELGRQPRRARQFFIDYQDRVMFGKDTYRKSEFDVYFRVLETKDEYFDYYRKRHGLWKMYGLDLPDEVLKKIYYKNALKLFPSIDKELFE</sequence>
<dbReference type="SUPFAM" id="SSF51556">
    <property type="entry name" value="Metallo-dependent hydrolases"/>
    <property type="match status" value="1"/>
</dbReference>
<reference evidence="4" key="1">
    <citation type="submission" date="2018-05" db="EMBL/GenBank/DDBJ databases">
        <authorList>
            <person name="Lanie J.A."/>
            <person name="Ng W.-L."/>
            <person name="Kazmierczak K.M."/>
            <person name="Andrzejewski T.M."/>
            <person name="Davidsen T.M."/>
            <person name="Wayne K.J."/>
            <person name="Tettelin H."/>
            <person name="Glass J.I."/>
            <person name="Rusch D."/>
            <person name="Podicherti R."/>
            <person name="Tsui H.-C.T."/>
            <person name="Winkler M.E."/>
        </authorList>
    </citation>
    <scope>NUCLEOTIDE SEQUENCE</scope>
</reference>
<protein>
    <recommendedName>
        <fullName evidence="3">Amidohydrolase-related domain-containing protein</fullName>
    </recommendedName>
</protein>
<feature type="transmembrane region" description="Helical" evidence="2">
    <location>
        <begin position="12"/>
        <end position="33"/>
    </location>
</feature>
<organism evidence="4">
    <name type="scientific">marine metagenome</name>
    <dbReference type="NCBI Taxonomy" id="408172"/>
    <lineage>
        <taxon>unclassified sequences</taxon>
        <taxon>metagenomes</taxon>
        <taxon>ecological metagenomes</taxon>
    </lineage>
</organism>
<dbReference type="PANTHER" id="PTHR21240">
    <property type="entry name" value="2-AMINO-3-CARBOXYLMUCONATE-6-SEMIALDEHYDE DECARBOXYLASE"/>
    <property type="match status" value="1"/>
</dbReference>
<gene>
    <name evidence="4" type="ORF">METZ01_LOCUS61573</name>
</gene>
<evidence type="ECO:0000256" key="2">
    <source>
        <dbReference type="SAM" id="Phobius"/>
    </source>
</evidence>
<dbReference type="EMBL" id="UINC01003721">
    <property type="protein sequence ID" value="SVA08719.1"/>
    <property type="molecule type" value="Genomic_DNA"/>
</dbReference>
<dbReference type="Gene3D" id="3.20.20.140">
    <property type="entry name" value="Metal-dependent hydrolases"/>
    <property type="match status" value="1"/>
</dbReference>
<dbReference type="AlphaFoldDB" id="A0A381SZ31"/>
<name>A0A381SZ31_9ZZZZ</name>
<dbReference type="GO" id="GO:0019748">
    <property type="term" value="P:secondary metabolic process"/>
    <property type="evidence" value="ECO:0007669"/>
    <property type="project" value="TreeGrafter"/>
</dbReference>
<dbReference type="InterPro" id="IPR032465">
    <property type="entry name" value="ACMSD"/>
</dbReference>
<dbReference type="Pfam" id="PF04909">
    <property type="entry name" value="Amidohydro_2"/>
    <property type="match status" value="1"/>
</dbReference>
<dbReference type="GO" id="GO:0016787">
    <property type="term" value="F:hydrolase activity"/>
    <property type="evidence" value="ECO:0007669"/>
    <property type="project" value="InterPro"/>
</dbReference>
<dbReference type="GO" id="GO:0016831">
    <property type="term" value="F:carboxy-lyase activity"/>
    <property type="evidence" value="ECO:0007669"/>
    <property type="project" value="InterPro"/>
</dbReference>
<evidence type="ECO:0000313" key="4">
    <source>
        <dbReference type="EMBL" id="SVA08719.1"/>
    </source>
</evidence>
<keyword evidence="2" id="KW-0472">Membrane</keyword>
<dbReference type="InterPro" id="IPR006680">
    <property type="entry name" value="Amidohydro-rel"/>
</dbReference>
<keyword evidence="2" id="KW-1133">Transmembrane helix</keyword>
<dbReference type="InterPro" id="IPR032466">
    <property type="entry name" value="Metal_Hydrolase"/>
</dbReference>
<accession>A0A381SZ31</accession>
<evidence type="ECO:0000256" key="1">
    <source>
        <dbReference type="ARBA" id="ARBA00023239"/>
    </source>
</evidence>
<dbReference type="PANTHER" id="PTHR21240:SF28">
    <property type="entry name" value="ISO-OROTATE DECARBOXYLASE (EUROFUNG)"/>
    <property type="match status" value="1"/>
</dbReference>
<proteinExistence type="predicted"/>
<feature type="domain" description="Amidohydrolase-related" evidence="3">
    <location>
        <begin position="131"/>
        <end position="383"/>
    </location>
</feature>
<keyword evidence="1" id="KW-0456">Lyase</keyword>
<evidence type="ECO:0000259" key="3">
    <source>
        <dbReference type="Pfam" id="PF04909"/>
    </source>
</evidence>
<keyword evidence="2" id="KW-0812">Transmembrane</keyword>
<dbReference type="GO" id="GO:0005737">
    <property type="term" value="C:cytoplasm"/>
    <property type="evidence" value="ECO:0007669"/>
    <property type="project" value="TreeGrafter"/>
</dbReference>